<dbReference type="EMBL" id="JACNJD010000028">
    <property type="protein sequence ID" value="MBC8175838.1"/>
    <property type="molecule type" value="Genomic_DNA"/>
</dbReference>
<accession>A0A8J6T717</accession>
<reference evidence="2 3" key="1">
    <citation type="submission" date="2020-08" db="EMBL/GenBank/DDBJ databases">
        <title>Bridging the membrane lipid divide: bacteria of the FCB group superphylum have the potential to synthesize archaeal ether lipids.</title>
        <authorList>
            <person name="Villanueva L."/>
            <person name="Von Meijenfeldt F.A.B."/>
            <person name="Westbye A.B."/>
            <person name="Yadav S."/>
            <person name="Hopmans E.C."/>
            <person name="Dutilh B.E."/>
            <person name="Sinninghe Damste J.S."/>
        </authorList>
    </citation>
    <scope>NUCLEOTIDE SEQUENCE [LARGE SCALE GENOMIC DNA]</scope>
    <source>
        <strain evidence="2">NIOZ-UU27</strain>
    </source>
</reference>
<evidence type="ECO:0000313" key="3">
    <source>
        <dbReference type="Proteomes" id="UP000650524"/>
    </source>
</evidence>
<sequence>MIVRKGYIHWAWVILSVCFIDLFINYSVRLGYSLVLPEMIRDLGFNRTAGGS</sequence>
<keyword evidence="1" id="KW-1133">Transmembrane helix</keyword>
<evidence type="ECO:0000313" key="2">
    <source>
        <dbReference type="EMBL" id="MBC8175838.1"/>
    </source>
</evidence>
<keyword evidence="1" id="KW-0472">Membrane</keyword>
<protein>
    <submittedName>
        <fullName evidence="2">Uncharacterized protein</fullName>
    </submittedName>
</protein>
<dbReference type="Proteomes" id="UP000650524">
    <property type="component" value="Unassembled WGS sequence"/>
</dbReference>
<name>A0A8J6T717_9DELT</name>
<evidence type="ECO:0000256" key="1">
    <source>
        <dbReference type="SAM" id="Phobius"/>
    </source>
</evidence>
<dbReference type="AlphaFoldDB" id="A0A8J6T717"/>
<feature type="non-terminal residue" evidence="2">
    <location>
        <position position="52"/>
    </location>
</feature>
<keyword evidence="1" id="KW-0812">Transmembrane</keyword>
<comment type="caution">
    <text evidence="2">The sequence shown here is derived from an EMBL/GenBank/DDBJ whole genome shotgun (WGS) entry which is preliminary data.</text>
</comment>
<organism evidence="2 3">
    <name type="scientific">Candidatus Desulfacyla euxinica</name>
    <dbReference type="NCBI Taxonomy" id="2841693"/>
    <lineage>
        <taxon>Bacteria</taxon>
        <taxon>Deltaproteobacteria</taxon>
        <taxon>Candidatus Desulfacyla</taxon>
    </lineage>
</organism>
<feature type="transmembrane region" description="Helical" evidence="1">
    <location>
        <begin position="7"/>
        <end position="28"/>
    </location>
</feature>
<proteinExistence type="predicted"/>
<gene>
    <name evidence="2" type="ORF">H8E19_00425</name>
</gene>